<reference evidence="2 3" key="1">
    <citation type="journal article" date="2011" name="J. Bacteriol.">
        <title>Complete genome sequence of Corynebacterium pseudotuberculosis I19, a strain isolated from a cow in Israel with bovine mastitis.</title>
        <authorList>
            <consortium name="Consortium: Rede Paraense de Genomica e Proteomica (RPGP)"/>
            <person name="Silva A."/>
            <person name="Schneider M.P."/>
            <person name="Cerdeira L."/>
            <person name="Barbosa M.S."/>
            <person name="Ramos R.T."/>
            <person name="Carneiro A.R."/>
            <person name="Santos R."/>
            <person name="Lima M."/>
            <person name="D'Afonseca V."/>
            <person name="Almeida S.S."/>
            <person name="Santos A.R."/>
            <person name="Soares S.C."/>
            <person name="Pinto A.C."/>
            <person name="Ali A."/>
            <person name="Dorella F.A."/>
            <person name="Rocha F."/>
            <person name="de Abreu V.A."/>
            <person name="Trost E."/>
            <person name="Tauch A."/>
            <person name="Shpigel N."/>
            <person name="Miyoshi A."/>
            <person name="Azevedo V."/>
        </authorList>
    </citation>
    <scope>NUCLEOTIDE SEQUENCE [LARGE SCALE GENOMIC DNA]</scope>
    <source>
        <strain evidence="2 3">C231</strain>
    </source>
</reference>
<sequence>MLATNVTTQQHANIKAEPHAHTLDRSDTKFFDKLPPQLETELAGVSPPGAATRRNPREDAPVGTHKIRR</sequence>
<keyword evidence="3" id="KW-1185">Reference proteome</keyword>
<organism evidence="2 3">
    <name type="scientific">Corynebacterium pseudotuberculosis (strain C231)</name>
    <dbReference type="NCBI Taxonomy" id="681645"/>
    <lineage>
        <taxon>Bacteria</taxon>
        <taxon>Bacillati</taxon>
        <taxon>Actinomycetota</taxon>
        <taxon>Actinomycetes</taxon>
        <taxon>Mycobacteriales</taxon>
        <taxon>Corynebacteriaceae</taxon>
        <taxon>Corynebacterium</taxon>
    </lineage>
</organism>
<evidence type="ECO:0000256" key="1">
    <source>
        <dbReference type="SAM" id="MobiDB-lite"/>
    </source>
</evidence>
<protein>
    <submittedName>
        <fullName evidence="2">Uncharacterized protein</fullName>
    </submittedName>
</protein>
<dbReference type="Proteomes" id="UP000000276">
    <property type="component" value="Chromosome"/>
</dbReference>
<evidence type="ECO:0000313" key="2">
    <source>
        <dbReference type="EMBL" id="ADL09547.1"/>
    </source>
</evidence>
<accession>D9QDH4</accession>
<feature type="region of interest" description="Disordered" evidence="1">
    <location>
        <begin position="40"/>
        <end position="69"/>
    </location>
</feature>
<dbReference type="AlphaFoldDB" id="D9QDH4"/>
<feature type="region of interest" description="Disordered" evidence="1">
    <location>
        <begin position="1"/>
        <end position="26"/>
    </location>
</feature>
<reference evidence="2 3" key="2">
    <citation type="journal article" date="2011" name="PLoS ONE">
        <title>Evidence for reductive genome evolution and lateral acquisition of virulence functions in two Corynebacterium pseudotuberculosis strains.</title>
        <authorList>
            <person name="Ruiz J.C."/>
            <person name="D'Afonseca V."/>
            <person name="Silva A."/>
            <person name="Ali A."/>
            <person name="Pinto A.C."/>
            <person name="Santos A.R."/>
            <person name="Rocha A.A."/>
            <person name="Lopes D.O."/>
            <person name="Dorella F.A."/>
            <person name="Pacheco L.G."/>
            <person name="Costa M.P."/>
            <person name="Turk M.Z."/>
            <person name="Seyffert N."/>
            <person name="Moraes P.M."/>
            <person name="Soares S.C."/>
            <person name="Almeida S.S."/>
            <person name="Castro T.L."/>
            <person name="Abreu V.A."/>
            <person name="Trost E."/>
            <person name="Baumbach J."/>
            <person name="Tauch A."/>
            <person name="Schneider M.P."/>
            <person name="McCulloch J."/>
            <person name="Cerdeira L.T."/>
            <person name="Ramos R.T."/>
            <person name="Zerlotini A."/>
            <person name="Dominitini A."/>
            <person name="Resende D.M."/>
            <person name="Coser E.M."/>
            <person name="Oliveira L.M."/>
            <person name="Pedrosa A.L."/>
            <person name="Vieira C.U."/>
            <person name="Guimaraes C.T."/>
            <person name="Bartholomeu D.C."/>
            <person name="Oliveira D.M."/>
            <person name="Santos F.R."/>
            <person name="Rabelo E.M."/>
            <person name="Lobo F.P."/>
            <person name="Franco G.R."/>
            <person name="Costa A.F."/>
            <person name="Castro I.M."/>
            <person name="Dias S.R."/>
            <person name="Ferro J.A."/>
            <person name="Ortega J.M."/>
            <person name="Paiva L.V."/>
            <person name="Goulart L.R."/>
            <person name="Almeida J.F."/>
            <person name="Ferro M.I."/>
            <person name="Carneiro N.P."/>
            <person name="Falcao P.R."/>
            <person name="Grynberg P."/>
            <person name="Teixeira S.M."/>
            <person name="Brommonschenkel S."/>
            <person name="Oliveira S.C."/>
            <person name="Meyer R."/>
            <person name="Moore R.J."/>
            <person name="Miyoshi A."/>
            <person name="Oliveira G.C."/>
            <person name="Azevedo V."/>
        </authorList>
    </citation>
    <scope>NUCLEOTIDE SEQUENCE [LARGE SCALE GENOMIC DNA]</scope>
    <source>
        <strain evidence="2 3">C231</strain>
    </source>
</reference>
<name>D9QDH4_CORP2</name>
<dbReference type="EMBL" id="CP001829">
    <property type="protein sequence ID" value="ADL09547.1"/>
    <property type="molecule type" value="Genomic_DNA"/>
</dbReference>
<dbReference type="HOGENOM" id="CLU_2768831_0_0_11"/>
<dbReference type="RefSeq" id="WP_014300367.1">
    <property type="nucleotide sequence ID" value="NC_017301.2"/>
</dbReference>
<feature type="compositionally biased region" description="Polar residues" evidence="1">
    <location>
        <begin position="1"/>
        <end position="12"/>
    </location>
</feature>
<dbReference type="GeneID" id="93973128"/>
<proteinExistence type="predicted"/>
<dbReference type="KEGG" id="cpq:CPC231_00255"/>
<evidence type="ECO:0000313" key="3">
    <source>
        <dbReference type="Proteomes" id="UP000000276"/>
    </source>
</evidence>
<gene>
    <name evidence="2" type="ORF">CPC231_00255</name>
</gene>
<feature type="compositionally biased region" description="Basic and acidic residues" evidence="1">
    <location>
        <begin position="14"/>
        <end position="26"/>
    </location>
</feature>